<proteinExistence type="predicted"/>
<sequence length="247" mass="26653">MPNTISITIKNKSMAPQSFLLFQALPAPTGVPGDQVFTNVYQKSPVIAGNAHDQVTFRITNEYFGIYGTNVATPDQRVKISTSGYSAATLQSNPASGPVNGSTFYLSTIDRDGKSPTFASTAQTTTAKAAFTIQSDETFVNTNTSNIYLGVGATDPTNGAVIPIQTYRARPNVTTVLYPVVKYYICYGHFEPGSVVQKAEMGRYLSLDFTGASVNDVTFALDEHNDYQIDPSLAGSNLQWKSERVSA</sequence>
<evidence type="ECO:0000313" key="2">
    <source>
        <dbReference type="Proteomes" id="UP000007978"/>
    </source>
</evidence>
<gene>
    <name evidence="1" type="ORF">FPSE_07797</name>
</gene>
<dbReference type="AlphaFoldDB" id="K3VZA4"/>
<name>K3VZA4_FUSPC</name>
<keyword evidence="2" id="KW-1185">Reference proteome</keyword>
<dbReference type="OrthoDB" id="5413269at2759"/>
<dbReference type="GeneID" id="20366415"/>
<dbReference type="Proteomes" id="UP000007978">
    <property type="component" value="Chromosome 3"/>
</dbReference>
<dbReference type="EMBL" id="AFNW01000265">
    <property type="protein sequence ID" value="EKJ72055.1"/>
    <property type="molecule type" value="Genomic_DNA"/>
</dbReference>
<reference evidence="1 2" key="1">
    <citation type="journal article" date="2012" name="PLoS Pathog.">
        <title>Comparative pathogenomics reveals horizontally acquired novel virulence genes in fungi infecting cereal hosts.</title>
        <authorList>
            <person name="Gardiner D.M."/>
            <person name="McDonald M.C."/>
            <person name="Covarelli L."/>
            <person name="Solomon P.S."/>
            <person name="Rusu A.G."/>
            <person name="Marshall M."/>
            <person name="Kazan K."/>
            <person name="Chakraborty S."/>
            <person name="McDonald B.A."/>
            <person name="Manners J.M."/>
        </authorList>
    </citation>
    <scope>NUCLEOTIDE SEQUENCE [LARGE SCALE GENOMIC DNA]</scope>
    <source>
        <strain evidence="1 2">CS3096</strain>
    </source>
</reference>
<accession>K3VZA4</accession>
<dbReference type="HOGENOM" id="CLU_083352_1_0_1"/>
<protein>
    <submittedName>
        <fullName evidence="1">Uncharacterized protein</fullName>
    </submittedName>
</protein>
<evidence type="ECO:0000313" key="1">
    <source>
        <dbReference type="EMBL" id="EKJ72055.1"/>
    </source>
</evidence>
<dbReference type="RefSeq" id="XP_009259190.1">
    <property type="nucleotide sequence ID" value="XM_009260915.1"/>
</dbReference>
<comment type="caution">
    <text evidence="1">The sequence shown here is derived from an EMBL/GenBank/DDBJ whole genome shotgun (WGS) entry which is preliminary data.</text>
</comment>
<organism evidence="1 2">
    <name type="scientific">Fusarium pseudograminearum (strain CS3096)</name>
    <name type="common">Wheat and barley crown-rot fungus</name>
    <dbReference type="NCBI Taxonomy" id="1028729"/>
    <lineage>
        <taxon>Eukaryota</taxon>
        <taxon>Fungi</taxon>
        <taxon>Dikarya</taxon>
        <taxon>Ascomycota</taxon>
        <taxon>Pezizomycotina</taxon>
        <taxon>Sordariomycetes</taxon>
        <taxon>Hypocreomycetidae</taxon>
        <taxon>Hypocreales</taxon>
        <taxon>Nectriaceae</taxon>
        <taxon>Fusarium</taxon>
    </lineage>
</organism>
<dbReference type="KEGG" id="fpu:FPSE_07797"/>
<dbReference type="eggNOG" id="ENOG502SR3K">
    <property type="taxonomic scope" value="Eukaryota"/>
</dbReference>